<evidence type="ECO:0000313" key="2">
    <source>
        <dbReference type="EMBL" id="RUQ68832.1"/>
    </source>
</evidence>
<accession>A0A433J6M5</accession>
<dbReference type="Proteomes" id="UP000280346">
    <property type="component" value="Unassembled WGS sequence"/>
</dbReference>
<feature type="region of interest" description="Disordered" evidence="1">
    <location>
        <begin position="1"/>
        <end position="28"/>
    </location>
</feature>
<dbReference type="PANTHER" id="PTHR12526">
    <property type="entry name" value="GLYCOSYLTRANSFERASE"/>
    <property type="match status" value="1"/>
</dbReference>
<dbReference type="Gene3D" id="3.40.50.2000">
    <property type="entry name" value="Glycogen Phosphorylase B"/>
    <property type="match status" value="2"/>
</dbReference>
<gene>
    <name evidence="2" type="ORF">EJ913_16760</name>
</gene>
<keyword evidence="2" id="KW-0808">Transferase</keyword>
<feature type="compositionally biased region" description="Basic residues" evidence="1">
    <location>
        <begin position="58"/>
        <end position="74"/>
    </location>
</feature>
<dbReference type="EMBL" id="RZIJ01000013">
    <property type="protein sequence ID" value="RUQ68832.1"/>
    <property type="molecule type" value="Genomic_DNA"/>
</dbReference>
<dbReference type="OrthoDB" id="3180470at2"/>
<keyword evidence="3" id="KW-1185">Reference proteome</keyword>
<feature type="compositionally biased region" description="Low complexity" evidence="1">
    <location>
        <begin position="132"/>
        <end position="141"/>
    </location>
</feature>
<dbReference type="PANTHER" id="PTHR12526:SF600">
    <property type="entry name" value="GLYCOSYL TRANSFERASE GROUP 1"/>
    <property type="match status" value="1"/>
</dbReference>
<protein>
    <submittedName>
        <fullName evidence="2">Glycosyltransferase</fullName>
    </submittedName>
</protein>
<feature type="region of interest" description="Disordered" evidence="1">
    <location>
        <begin position="40"/>
        <end position="149"/>
    </location>
</feature>
<evidence type="ECO:0000313" key="3">
    <source>
        <dbReference type="Proteomes" id="UP000280346"/>
    </source>
</evidence>
<sequence>MEPRRHPRRRSGDGRLPAGPPLPVRGGGRLRRALLRLLRRRRAVPPSAPRRLAGGAFRRSRGLPPRRRHHRPGARHPPVLRAPQPPAIRRQASRPPGSAGGGRRHAAAGADGPAGAGGATPQARRRRRGAARLRPAVGRPASPDSRPAAEARVTAVLLLNRYDRLGASSRLRFLDFLPALERAGLTVTAAPLFDDSYLRDLYAGRRQSPARLAAAYARRVGRMLGARRFDLVWLEKEALPWLPAGIERALLGRVPYVMDLDDAWFHRYGRHRAAPVRAVLGRKLESLARHARLVVAGNAHLADWARASGARSVVEIPTVIDLDRYPPPVPAAEGRPFTVGWMGSPSSAPYLNQAAEALAALGGDARLLLVGAHGAEPPGLAGRIAVQHEPWSEERETALLARFDAGIMPLADGPWERGKCGYKLIQYMAAGLPVVASPVGVNTVLVRDGENGFLAADPAQWTAALTRLAADPALRARMGAAGRRLVEERYSLQAVVPRLAETLIGAAR</sequence>
<name>A0A433J6M5_9PROT</name>
<proteinExistence type="predicted"/>
<reference evidence="2 3" key="1">
    <citation type="submission" date="2018-12" db="EMBL/GenBank/DDBJ databases">
        <authorList>
            <person name="Yang Y."/>
        </authorList>
    </citation>
    <scope>NUCLEOTIDE SEQUENCE [LARGE SCALE GENOMIC DNA]</scope>
    <source>
        <strain evidence="2 3">GSF71</strain>
    </source>
</reference>
<dbReference type="GO" id="GO:0016757">
    <property type="term" value="F:glycosyltransferase activity"/>
    <property type="evidence" value="ECO:0007669"/>
    <property type="project" value="TreeGrafter"/>
</dbReference>
<dbReference type="SUPFAM" id="SSF53756">
    <property type="entry name" value="UDP-Glycosyltransferase/glycogen phosphorylase"/>
    <property type="match status" value="1"/>
</dbReference>
<evidence type="ECO:0000256" key="1">
    <source>
        <dbReference type="SAM" id="MobiDB-lite"/>
    </source>
</evidence>
<comment type="caution">
    <text evidence="2">The sequence shown here is derived from an EMBL/GenBank/DDBJ whole genome shotgun (WGS) entry which is preliminary data.</text>
</comment>
<dbReference type="CDD" id="cd03801">
    <property type="entry name" value="GT4_PimA-like"/>
    <property type="match status" value="1"/>
</dbReference>
<organism evidence="2 3">
    <name type="scientific">Azospirillum doebereinerae</name>
    <dbReference type="NCBI Taxonomy" id="92933"/>
    <lineage>
        <taxon>Bacteria</taxon>
        <taxon>Pseudomonadati</taxon>
        <taxon>Pseudomonadota</taxon>
        <taxon>Alphaproteobacteria</taxon>
        <taxon>Rhodospirillales</taxon>
        <taxon>Azospirillaceae</taxon>
        <taxon>Azospirillum</taxon>
    </lineage>
</organism>
<dbReference type="AlphaFoldDB" id="A0A433J6M5"/>
<dbReference type="Pfam" id="PF13692">
    <property type="entry name" value="Glyco_trans_1_4"/>
    <property type="match status" value="1"/>
</dbReference>